<keyword evidence="3" id="KW-0963">Cytoplasm</keyword>
<dbReference type="Reactome" id="R-XTR-69231">
    <property type="pathway name" value="Cyclin D associated events in G1"/>
</dbReference>
<evidence type="ECO:0000256" key="13">
    <source>
        <dbReference type="PROSITE-ProRule" id="PRU00192"/>
    </source>
</evidence>
<evidence type="ECO:0000256" key="14">
    <source>
        <dbReference type="PROSITE-ProRule" id="PRU10141"/>
    </source>
</evidence>
<feature type="domain" description="SH2" evidence="16">
    <location>
        <begin position="170"/>
        <end position="262"/>
    </location>
</feature>
<protein>
    <recommendedName>
        <fullName evidence="15">Tyrosine-protein kinase</fullName>
        <ecNumber evidence="15">2.7.10.2</ecNumber>
    </recommendedName>
</protein>
<keyword evidence="4" id="KW-0597">Phosphoprotein</keyword>
<dbReference type="InterPro" id="IPR008266">
    <property type="entry name" value="Tyr_kinase_AS"/>
</dbReference>
<evidence type="ECO:0000259" key="16">
    <source>
        <dbReference type="PROSITE" id="PS50001"/>
    </source>
</evidence>
<dbReference type="Proteomes" id="UP000008143">
    <property type="component" value="Chromosome 10"/>
</dbReference>
<accession>A0A6I8S793</accession>
<evidence type="ECO:0000259" key="18">
    <source>
        <dbReference type="PROSITE" id="PS50011"/>
    </source>
</evidence>
<evidence type="ECO:0000256" key="10">
    <source>
        <dbReference type="ARBA" id="ARBA00023137"/>
    </source>
</evidence>
<evidence type="ECO:0000313" key="21">
    <source>
        <dbReference type="RefSeq" id="XP_002942429.3"/>
    </source>
</evidence>
<reference evidence="21" key="3">
    <citation type="submission" date="2025-04" db="UniProtKB">
        <authorList>
            <consortium name="RefSeq"/>
        </authorList>
    </citation>
    <scope>IDENTIFICATION</scope>
    <source>
        <strain evidence="21">Nigerian</strain>
        <tissue evidence="21">Liver and blood</tissue>
    </source>
</reference>
<evidence type="ECO:0000256" key="6">
    <source>
        <dbReference type="ARBA" id="ARBA00022741"/>
    </source>
</evidence>
<dbReference type="KEGG" id="xtr:100490792"/>
<evidence type="ECO:0000313" key="20">
    <source>
        <dbReference type="Proteomes" id="UP000008143"/>
    </source>
</evidence>
<dbReference type="PROSITE" id="PS50011">
    <property type="entry name" value="PROTEIN_KINASE_DOM"/>
    <property type="match status" value="1"/>
</dbReference>
<dbReference type="SUPFAM" id="SSF55550">
    <property type="entry name" value="SH2 domain"/>
    <property type="match status" value="1"/>
</dbReference>
<dbReference type="AlphaFoldDB" id="A0A6I8S793"/>
<dbReference type="AGR" id="Xenbase:XB-GENE-22069031"/>
<keyword evidence="2 13" id="KW-0728">SH3 domain</keyword>
<keyword evidence="9 12" id="KW-0727">SH2 domain</keyword>
<dbReference type="GO" id="GO:0007169">
    <property type="term" value="P:cell surface receptor protein tyrosine kinase signaling pathway"/>
    <property type="evidence" value="ECO:0000318"/>
    <property type="project" value="GO_Central"/>
</dbReference>
<dbReference type="InterPro" id="IPR001245">
    <property type="entry name" value="Ser-Thr/Tyr_kinase_cat_dom"/>
</dbReference>
<dbReference type="RefSeq" id="XP_002942429.3">
    <property type="nucleotide sequence ID" value="XM_002942383.5"/>
</dbReference>
<dbReference type="GO" id="GO:0005886">
    <property type="term" value="C:plasma membrane"/>
    <property type="evidence" value="ECO:0000318"/>
    <property type="project" value="GO_Central"/>
</dbReference>
<dbReference type="OrthoDB" id="4062651at2759"/>
<dbReference type="InterPro" id="IPR000719">
    <property type="entry name" value="Prot_kinase_dom"/>
</dbReference>
<keyword evidence="10 15" id="KW-0829">Tyrosine-protein kinase</keyword>
<dbReference type="PROSITE" id="PS50001">
    <property type="entry name" value="SH2"/>
    <property type="match status" value="1"/>
</dbReference>
<dbReference type="GO" id="GO:0005737">
    <property type="term" value="C:cytoplasm"/>
    <property type="evidence" value="ECO:0007669"/>
    <property type="project" value="UniProtKB-SubCell"/>
</dbReference>
<dbReference type="Gene3D" id="2.30.30.40">
    <property type="entry name" value="SH3 Domains"/>
    <property type="match status" value="1"/>
</dbReference>
<sequence>MWQSSAGRARDEEVRCFQQVGLSRSLGGKAPQSLHCSASLTSTFFSSNALRVGANVLTQSHFRSPCPLLQGRQRWDEKPETLALIFPGNWLDGNAKMSHRPKRFVSLWDFKAEAPEELSFKVGDVFEVLDRSGDWWHVQKLKGDGKGKPEVGYVPYNFLAEEGTVEEQEWFFGEKSRTEAVNLLMDEGNTNGSFLIRASDKHGILYVLSVRHQDSTRHFKIMRNPEGQFHLNNMTFFPDLKQLVETYCKKPICPGLTLTKPCVKNEPVVSDLSPVPLDEWERPREEFTLVKRLGMGNFGQVHEGLWKGKLKVAVKTIKRDATSQDLFVKETAFLKTLHHKNLLSLYAVCSVGDPYYIVTELVPRGDLLNYLRDLEKDELDVEGQLDIATQVAEGMRYLESQNCIHRDLAARNVLMGRNNICKIADFGMARVILDSYYVSASKEIPFKWTAPEAVEYGRYTVKSDVWSFGILLYEIMSLGMQPYPALSNYEVLEFLNRGQRMKAPPSCSTRVYNIMLTCWAWNPNERPSFDDLRTMLENLSNYEGSEVAPKPLQPKGRFMIGKR</sequence>
<dbReference type="FunFam" id="3.30.200.20:FF:000053">
    <property type="entry name" value="Tyrosine-protein kinase"/>
    <property type="match status" value="1"/>
</dbReference>
<dbReference type="GO" id="GO:0005524">
    <property type="term" value="F:ATP binding"/>
    <property type="evidence" value="ECO:0007669"/>
    <property type="project" value="UniProtKB-UniRule"/>
</dbReference>
<evidence type="ECO:0000256" key="5">
    <source>
        <dbReference type="ARBA" id="ARBA00022679"/>
    </source>
</evidence>
<dbReference type="InterPro" id="IPR001452">
    <property type="entry name" value="SH3_domain"/>
</dbReference>
<dbReference type="SUPFAM" id="SSF56112">
    <property type="entry name" value="Protein kinase-like (PK-like)"/>
    <property type="match status" value="1"/>
</dbReference>
<dbReference type="Xenbase" id="XB-GENE-22069031">
    <property type="gene designation" value="ptk6"/>
</dbReference>
<dbReference type="Pfam" id="PF00018">
    <property type="entry name" value="SH3_1"/>
    <property type="match status" value="1"/>
</dbReference>
<dbReference type="GO" id="GO:0004715">
    <property type="term" value="F:non-membrane spanning protein tyrosine kinase activity"/>
    <property type="evidence" value="ECO:0000318"/>
    <property type="project" value="GO_Central"/>
</dbReference>
<evidence type="ECO:0000256" key="3">
    <source>
        <dbReference type="ARBA" id="ARBA00022490"/>
    </source>
</evidence>
<dbReference type="GO" id="GO:0030154">
    <property type="term" value="P:cell differentiation"/>
    <property type="evidence" value="ECO:0000318"/>
    <property type="project" value="GO_Central"/>
</dbReference>
<dbReference type="SMART" id="SM00219">
    <property type="entry name" value="TyrKc"/>
    <property type="match status" value="1"/>
</dbReference>
<dbReference type="InterPro" id="IPR011009">
    <property type="entry name" value="Kinase-like_dom_sf"/>
</dbReference>
<dbReference type="FunFam" id="2.30.30.40:FF:000229">
    <property type="entry name" value="Tyrosine-protein kinase"/>
    <property type="match status" value="1"/>
</dbReference>
<evidence type="ECO:0000259" key="17">
    <source>
        <dbReference type="PROSITE" id="PS50002"/>
    </source>
</evidence>
<proteinExistence type="inferred from homology"/>
<dbReference type="PROSITE" id="PS00107">
    <property type="entry name" value="PROTEIN_KINASE_ATP"/>
    <property type="match status" value="1"/>
</dbReference>
<dbReference type="InterPro" id="IPR036028">
    <property type="entry name" value="SH3-like_dom_sf"/>
</dbReference>
<evidence type="ECO:0000256" key="4">
    <source>
        <dbReference type="ARBA" id="ARBA00022553"/>
    </source>
</evidence>
<dbReference type="Ensembl" id="ENSXETT00000069626">
    <property type="protein sequence ID" value="ENSXETP00000090689"/>
    <property type="gene ID" value="ENSXETG00000031017"/>
</dbReference>
<dbReference type="Bgee" id="ENSXETG00000031017">
    <property type="expression patterns" value="Expressed in small intestine and 5 other cell types or tissues"/>
</dbReference>
<dbReference type="PRINTS" id="PR00109">
    <property type="entry name" value="TYRKINASE"/>
</dbReference>
<keyword evidence="20" id="KW-1185">Reference proteome</keyword>
<dbReference type="Reactome" id="R-XTR-8849470">
    <property type="pathway name" value="PTK6 Regulates Cell Cycle"/>
</dbReference>
<dbReference type="CTD" id="5753"/>
<dbReference type="FunFam" id="3.30.505.10:FF:000074">
    <property type="entry name" value="Tyrosine-protein kinase"/>
    <property type="match status" value="1"/>
</dbReference>
<reference evidence="19" key="2">
    <citation type="submission" date="2020-05" db="UniProtKB">
        <authorList>
            <consortium name="Ensembl"/>
        </authorList>
    </citation>
    <scope>IDENTIFICATION</scope>
</reference>
<feature type="domain" description="Protein kinase" evidence="18">
    <location>
        <begin position="287"/>
        <end position="539"/>
    </location>
</feature>
<dbReference type="PROSITE" id="PS50002">
    <property type="entry name" value="SH3"/>
    <property type="match status" value="1"/>
</dbReference>
<dbReference type="SUPFAM" id="SSF50044">
    <property type="entry name" value="SH3-domain"/>
    <property type="match status" value="1"/>
</dbReference>
<feature type="binding site" evidence="14">
    <location>
        <position position="315"/>
    </location>
    <ligand>
        <name>ATP</name>
        <dbReference type="ChEBI" id="CHEBI:30616"/>
    </ligand>
</feature>
<evidence type="ECO:0000256" key="7">
    <source>
        <dbReference type="ARBA" id="ARBA00022777"/>
    </source>
</evidence>
<name>A0A6I8S793_XENTR</name>
<dbReference type="SMART" id="SM00252">
    <property type="entry name" value="SH2"/>
    <property type="match status" value="1"/>
</dbReference>
<dbReference type="SMART" id="SM00326">
    <property type="entry name" value="SH3"/>
    <property type="match status" value="1"/>
</dbReference>
<dbReference type="InterPro" id="IPR020635">
    <property type="entry name" value="Tyr_kinase_cat_dom"/>
</dbReference>
<dbReference type="EC" id="2.7.10.2" evidence="15"/>
<dbReference type="GeneTree" id="ENSGT00940000161218"/>
<dbReference type="InterPro" id="IPR017441">
    <property type="entry name" value="Protein_kinase_ATP_BS"/>
</dbReference>
<dbReference type="Gene3D" id="3.30.505.10">
    <property type="entry name" value="SH2 domain"/>
    <property type="match status" value="1"/>
</dbReference>
<evidence type="ECO:0000256" key="12">
    <source>
        <dbReference type="PROSITE-ProRule" id="PRU00191"/>
    </source>
</evidence>
<dbReference type="PRINTS" id="PR00452">
    <property type="entry name" value="SH3DOMAIN"/>
</dbReference>
<keyword evidence="5 15" id="KW-0808">Transferase</keyword>
<dbReference type="FunFam" id="1.10.510.10:FF:000554">
    <property type="entry name" value="Predicted protein"/>
    <property type="match status" value="1"/>
</dbReference>
<comment type="catalytic activity">
    <reaction evidence="11 15">
        <text>L-tyrosyl-[protein] + ATP = O-phospho-L-tyrosyl-[protein] + ADP + H(+)</text>
        <dbReference type="Rhea" id="RHEA:10596"/>
        <dbReference type="Rhea" id="RHEA-COMP:10136"/>
        <dbReference type="Rhea" id="RHEA-COMP:20101"/>
        <dbReference type="ChEBI" id="CHEBI:15378"/>
        <dbReference type="ChEBI" id="CHEBI:30616"/>
        <dbReference type="ChEBI" id="CHEBI:46858"/>
        <dbReference type="ChEBI" id="CHEBI:61978"/>
        <dbReference type="ChEBI" id="CHEBI:456216"/>
        <dbReference type="EC" id="2.7.10.2"/>
    </reaction>
</comment>
<evidence type="ECO:0000256" key="1">
    <source>
        <dbReference type="ARBA" id="ARBA00004496"/>
    </source>
</evidence>
<keyword evidence="6 14" id="KW-0547">Nucleotide-binding</keyword>
<dbReference type="InterPro" id="IPR036860">
    <property type="entry name" value="SH2_dom_sf"/>
</dbReference>
<dbReference type="Reactome" id="R-XTR-8849472">
    <property type="pathway name" value="PTK6 Down-Regulation"/>
</dbReference>
<dbReference type="InterPro" id="IPR050198">
    <property type="entry name" value="Non-receptor_tyrosine_kinases"/>
</dbReference>
<evidence type="ECO:0000256" key="8">
    <source>
        <dbReference type="ARBA" id="ARBA00022840"/>
    </source>
</evidence>
<dbReference type="GO" id="GO:0005102">
    <property type="term" value="F:signaling receptor binding"/>
    <property type="evidence" value="ECO:0000318"/>
    <property type="project" value="GO_Central"/>
</dbReference>
<dbReference type="PRINTS" id="PR00401">
    <property type="entry name" value="SH2DOMAIN"/>
</dbReference>
<gene>
    <name evidence="19 21 22" type="primary">ptk6</name>
</gene>
<organism evidence="19">
    <name type="scientific">Xenopus tropicalis</name>
    <name type="common">Western clawed frog</name>
    <name type="synonym">Silurana tropicalis</name>
    <dbReference type="NCBI Taxonomy" id="8364"/>
    <lineage>
        <taxon>Eukaryota</taxon>
        <taxon>Metazoa</taxon>
        <taxon>Chordata</taxon>
        <taxon>Craniata</taxon>
        <taxon>Vertebrata</taxon>
        <taxon>Euteleostomi</taxon>
        <taxon>Amphibia</taxon>
        <taxon>Batrachia</taxon>
        <taxon>Anura</taxon>
        <taxon>Pipoidea</taxon>
        <taxon>Pipidae</taxon>
        <taxon>Xenopodinae</taxon>
        <taxon>Xenopus</taxon>
        <taxon>Silurana</taxon>
    </lineage>
</organism>
<dbReference type="Reactome" id="R-XTR-187577">
    <property type="pathway name" value="SCF(Skp2)-mediated degradation of p27/p21"/>
</dbReference>
<dbReference type="Pfam" id="PF00017">
    <property type="entry name" value="SH2"/>
    <property type="match status" value="1"/>
</dbReference>
<dbReference type="PANTHER" id="PTHR24418">
    <property type="entry name" value="TYROSINE-PROTEIN KINASE"/>
    <property type="match status" value="1"/>
</dbReference>
<dbReference type="Reactome" id="R-XTR-8849471">
    <property type="pathway name" value="PTK6 Regulates RHO GTPases, RAS GTPase and MAP kinases"/>
</dbReference>
<dbReference type="InterPro" id="IPR000980">
    <property type="entry name" value="SH2"/>
</dbReference>
<dbReference type="Reactome" id="R-XTR-8849474">
    <property type="pathway name" value="PTK6 Activates STAT3"/>
</dbReference>
<comment type="subcellular location">
    <subcellularLocation>
        <location evidence="1">Cytoplasm</location>
    </subcellularLocation>
</comment>
<dbReference type="Pfam" id="PF07714">
    <property type="entry name" value="PK_Tyr_Ser-Thr"/>
    <property type="match status" value="1"/>
</dbReference>
<dbReference type="Gene3D" id="1.10.510.10">
    <property type="entry name" value="Transferase(Phosphotransferase) domain 1"/>
    <property type="match status" value="1"/>
</dbReference>
<evidence type="ECO:0000256" key="9">
    <source>
        <dbReference type="ARBA" id="ARBA00022999"/>
    </source>
</evidence>
<dbReference type="Reactome" id="R-XTR-8857538">
    <property type="pathway name" value="PTK6 promotes HIF1A stabilization"/>
</dbReference>
<dbReference type="OMA" id="LWKGQVR"/>
<dbReference type="Reactome" id="R-XTR-8849468">
    <property type="pathway name" value="PTK6 Regulates Proteins Involved in RNA Processing"/>
</dbReference>
<evidence type="ECO:0000256" key="11">
    <source>
        <dbReference type="ARBA" id="ARBA00051245"/>
    </source>
</evidence>
<feature type="domain" description="SH3" evidence="17">
    <location>
        <begin position="99"/>
        <end position="164"/>
    </location>
</feature>
<evidence type="ECO:0000256" key="15">
    <source>
        <dbReference type="RuleBase" id="RU362096"/>
    </source>
</evidence>
<keyword evidence="7 15" id="KW-0418">Kinase</keyword>
<comment type="similarity">
    <text evidence="15">Belongs to the protein kinase superfamily. Tyr protein kinase family.</text>
</comment>
<evidence type="ECO:0000313" key="22">
    <source>
        <dbReference type="Xenbase" id="XB-GENE-22069031"/>
    </source>
</evidence>
<evidence type="ECO:0000256" key="2">
    <source>
        <dbReference type="ARBA" id="ARBA00022443"/>
    </source>
</evidence>
<reference evidence="19" key="1">
    <citation type="journal article" date="2010" name="Science">
        <title>The genome of the Western clawed frog Xenopus tropicalis.</title>
        <authorList>
            <person name="Hellsten U."/>
            <person name="Harland R.M."/>
            <person name="Gilchrist M.J."/>
            <person name="Hendrix D."/>
            <person name="Jurka J."/>
            <person name="Kapitonov V."/>
            <person name="Ovcharenko I."/>
            <person name="Putnam N.H."/>
            <person name="Shu S."/>
            <person name="Taher L."/>
            <person name="Blitz I.L."/>
            <person name="Blumberg B."/>
            <person name="Dichmann D.S."/>
            <person name="Dubchak I."/>
            <person name="Amaya E."/>
            <person name="Detter J.C."/>
            <person name="Fletcher R."/>
            <person name="Gerhard D.S."/>
            <person name="Goodstein D."/>
            <person name="Graves T."/>
            <person name="Grigoriev I.V."/>
            <person name="Grimwood J."/>
            <person name="Kawashima T."/>
            <person name="Lindquist E."/>
            <person name="Lucas S.M."/>
            <person name="Mead P.E."/>
            <person name="Mitros T."/>
            <person name="Ogino H."/>
            <person name="Ohta Y."/>
            <person name="Poliakov A.V."/>
            <person name="Pollet N."/>
            <person name="Robert J."/>
            <person name="Salamov A."/>
            <person name="Sater A.K."/>
            <person name="Schmutz J."/>
            <person name="Terry A."/>
            <person name="Vize P.D."/>
            <person name="Warren W.C."/>
            <person name="Wells D."/>
            <person name="Wills A."/>
            <person name="Wilson R.K."/>
            <person name="Zimmerman L.B."/>
            <person name="Zorn A.M."/>
            <person name="Grainger R."/>
            <person name="Grammer T."/>
            <person name="Khokha M.K."/>
            <person name="Richardson P.M."/>
            <person name="Rokhsar D.S."/>
        </authorList>
    </citation>
    <scope>NUCLEOTIDE SEQUENCE [LARGE SCALE GENOMIC DNA]</scope>
    <source>
        <strain evidence="19">Nigerian</strain>
    </source>
</reference>
<dbReference type="GeneID" id="100490792"/>
<evidence type="ECO:0000313" key="19">
    <source>
        <dbReference type="Ensembl" id="ENSXETP00000090689"/>
    </source>
</evidence>
<keyword evidence="8 14" id="KW-0067">ATP-binding</keyword>
<dbReference type="PROSITE" id="PS00109">
    <property type="entry name" value="PROTEIN_KINASE_TYR"/>
    <property type="match status" value="1"/>
</dbReference>